<evidence type="ECO:0000256" key="7">
    <source>
        <dbReference type="SAM" id="Phobius"/>
    </source>
</evidence>
<organism evidence="8 9">
    <name type="scientific">Durusdinium trenchii</name>
    <dbReference type="NCBI Taxonomy" id="1381693"/>
    <lineage>
        <taxon>Eukaryota</taxon>
        <taxon>Sar</taxon>
        <taxon>Alveolata</taxon>
        <taxon>Dinophyceae</taxon>
        <taxon>Suessiales</taxon>
        <taxon>Symbiodiniaceae</taxon>
        <taxon>Durusdinium</taxon>
    </lineage>
</organism>
<evidence type="ECO:0000256" key="6">
    <source>
        <dbReference type="ARBA" id="ARBA00023136"/>
    </source>
</evidence>
<feature type="transmembrane region" description="Helical" evidence="7">
    <location>
        <begin position="104"/>
        <end position="124"/>
    </location>
</feature>
<gene>
    <name evidence="8" type="ORF">CCMP2556_LOCUS40411</name>
</gene>
<dbReference type="Pfam" id="PF02529">
    <property type="entry name" value="PetG"/>
    <property type="match status" value="1"/>
</dbReference>
<keyword evidence="4" id="KW-0249">Electron transport</keyword>
<proteinExistence type="inferred from homology"/>
<keyword evidence="9" id="KW-1185">Reference proteome</keyword>
<accession>A0ABP0Q3E0</accession>
<dbReference type="SUPFAM" id="SSF103446">
    <property type="entry name" value="PetG subunit of the cytochrome b6f complex"/>
    <property type="match status" value="1"/>
</dbReference>
<keyword evidence="2" id="KW-0813">Transport</keyword>
<dbReference type="Proteomes" id="UP001642484">
    <property type="component" value="Unassembled WGS sequence"/>
</dbReference>
<evidence type="ECO:0000313" key="9">
    <source>
        <dbReference type="Proteomes" id="UP001642484"/>
    </source>
</evidence>
<dbReference type="InterPro" id="IPR036099">
    <property type="entry name" value="Cyt_6/f_cplx_su5_sf"/>
</dbReference>
<dbReference type="HAMAP" id="MF_00432">
    <property type="entry name" value="Cytb6_f_PetG"/>
    <property type="match status" value="1"/>
</dbReference>
<evidence type="ECO:0000256" key="2">
    <source>
        <dbReference type="ARBA" id="ARBA00022448"/>
    </source>
</evidence>
<keyword evidence="3 7" id="KW-0812">Transmembrane</keyword>
<reference evidence="8 9" key="1">
    <citation type="submission" date="2024-02" db="EMBL/GenBank/DDBJ databases">
        <authorList>
            <person name="Chen Y."/>
            <person name="Shah S."/>
            <person name="Dougan E. K."/>
            <person name="Thang M."/>
            <person name="Chan C."/>
        </authorList>
    </citation>
    <scope>NUCLEOTIDE SEQUENCE [LARGE SCALE GENOMIC DNA]</scope>
</reference>
<dbReference type="EMBL" id="CAXAMN010023962">
    <property type="protein sequence ID" value="CAK9082783.1"/>
    <property type="molecule type" value="Genomic_DNA"/>
</dbReference>
<feature type="transmembrane region" description="Helical" evidence="7">
    <location>
        <begin position="43"/>
        <end position="60"/>
    </location>
</feature>
<sequence>MVRSHHVLDKRSSLFDVVAHFGFQDFQSSFVQDWIPDMARRMLAPWVALACFFAMGYTFLAPPKAEIPVAALTAAMAPAAAQAMDMPEVGSTLNLSAPLETVMLGIVLGTVPITVFGLLVSAWLQFKKGPTLGI</sequence>
<comment type="caution">
    <text evidence="8">The sequence shown here is derived from an EMBL/GenBank/DDBJ whole genome shotgun (WGS) entry which is preliminary data.</text>
</comment>
<protein>
    <submittedName>
        <fullName evidence="8">Uncharacterized protein</fullName>
    </submittedName>
</protein>
<evidence type="ECO:0000256" key="5">
    <source>
        <dbReference type="ARBA" id="ARBA00022989"/>
    </source>
</evidence>
<evidence type="ECO:0000313" key="8">
    <source>
        <dbReference type="EMBL" id="CAK9082783.1"/>
    </source>
</evidence>
<comment type="subcellular location">
    <subcellularLocation>
        <location evidence="1">Membrane</location>
        <topology evidence="1">Single-pass membrane protein</topology>
    </subcellularLocation>
</comment>
<name>A0ABP0Q3E0_9DINO</name>
<keyword evidence="6 7" id="KW-0472">Membrane</keyword>
<evidence type="ECO:0000256" key="3">
    <source>
        <dbReference type="ARBA" id="ARBA00022692"/>
    </source>
</evidence>
<dbReference type="InterPro" id="IPR003683">
    <property type="entry name" value="Cyt_6/f_cplx_su5"/>
</dbReference>
<keyword evidence="5 7" id="KW-1133">Transmembrane helix</keyword>
<evidence type="ECO:0000256" key="4">
    <source>
        <dbReference type="ARBA" id="ARBA00022982"/>
    </source>
</evidence>
<evidence type="ECO:0000256" key="1">
    <source>
        <dbReference type="ARBA" id="ARBA00004167"/>
    </source>
</evidence>